<organism evidence="1 2">
    <name type="scientific">Moorena bouillonii PNG</name>
    <dbReference type="NCBI Taxonomy" id="568701"/>
    <lineage>
        <taxon>Bacteria</taxon>
        <taxon>Bacillati</taxon>
        <taxon>Cyanobacteriota</taxon>
        <taxon>Cyanophyceae</taxon>
        <taxon>Coleofasciculales</taxon>
        <taxon>Coleofasciculaceae</taxon>
        <taxon>Moorena</taxon>
    </lineage>
</organism>
<comment type="caution">
    <text evidence="1">The sequence shown here is derived from an EMBL/GenBank/DDBJ whole genome shotgun (WGS) entry which is preliminary data.</text>
</comment>
<dbReference type="AlphaFoldDB" id="A0A1U7N3U0"/>
<reference evidence="1 2" key="1">
    <citation type="submission" date="2016-10" db="EMBL/GenBank/DDBJ databases">
        <title>Comparative genomics uncovers the prolific and rare metabolic potential of the cyanobacterial genus Moorea.</title>
        <authorList>
            <person name="Leao T."/>
            <person name="Castelao G."/>
            <person name="Korobeynikov A."/>
            <person name="Monroe E.A."/>
            <person name="Podell S."/>
            <person name="Glukhov E."/>
            <person name="Allen E."/>
            <person name="Gerwick W.H."/>
            <person name="Gerwick L."/>
        </authorList>
    </citation>
    <scope>NUCLEOTIDE SEQUENCE [LARGE SCALE GENOMIC DNA]</scope>
    <source>
        <strain evidence="1 2">PNG5-198</strain>
    </source>
</reference>
<dbReference type="EMBL" id="MKZS01000001">
    <property type="protein sequence ID" value="OLT60620.1"/>
    <property type="molecule type" value="Genomic_DNA"/>
</dbReference>
<sequence>MKKKYQIVSTTKAKPILNLPETHLQILSETESATVVGGNLLTVNTSVQRNLRLLRISDRLGPKPEDPSIELISRLSKIVNINKGGQTGGEL</sequence>
<evidence type="ECO:0000313" key="1">
    <source>
        <dbReference type="EMBL" id="OLT60620.1"/>
    </source>
</evidence>
<protein>
    <submittedName>
        <fullName evidence="1">Uncharacterized protein</fullName>
    </submittedName>
</protein>
<accession>A0A1U7N3U0</accession>
<name>A0A1U7N3U0_9CYAN</name>
<gene>
    <name evidence="1" type="ORF">BJP37_18005</name>
</gene>
<proteinExistence type="predicted"/>
<dbReference type="Proteomes" id="UP000186657">
    <property type="component" value="Unassembled WGS sequence"/>
</dbReference>
<keyword evidence="2" id="KW-1185">Reference proteome</keyword>
<evidence type="ECO:0000313" key="2">
    <source>
        <dbReference type="Proteomes" id="UP000186657"/>
    </source>
</evidence>